<dbReference type="Proteomes" id="UP000008827">
    <property type="component" value="Chromosome 8"/>
</dbReference>
<dbReference type="PANTHER" id="PTHR33095">
    <property type="entry name" value="OS07G0619500 PROTEIN"/>
    <property type="match status" value="1"/>
</dbReference>
<dbReference type="EMBL" id="CM000841">
    <property type="protein sequence ID" value="KRH45664.1"/>
    <property type="molecule type" value="Genomic_DNA"/>
</dbReference>
<dbReference type="InterPro" id="IPR012442">
    <property type="entry name" value="DUF1645_plant"/>
</dbReference>
<evidence type="ECO:0000313" key="4">
    <source>
        <dbReference type="Proteomes" id="UP000008827"/>
    </source>
</evidence>
<dbReference type="EnsemblPlants" id="KRH45664">
    <property type="protein sequence ID" value="KRH45664"/>
    <property type="gene ID" value="GLYMA_08G286400"/>
</dbReference>
<dbReference type="AlphaFoldDB" id="K7L9I5"/>
<evidence type="ECO:0000256" key="1">
    <source>
        <dbReference type="SAM" id="MobiDB-lite"/>
    </source>
</evidence>
<reference evidence="2" key="3">
    <citation type="submission" date="2018-07" db="EMBL/GenBank/DDBJ databases">
        <title>WGS assembly of Glycine max.</title>
        <authorList>
            <person name="Schmutz J."/>
            <person name="Cannon S."/>
            <person name="Schlueter J."/>
            <person name="Ma J."/>
            <person name="Mitros T."/>
            <person name="Nelson W."/>
            <person name="Hyten D."/>
            <person name="Song Q."/>
            <person name="Thelen J."/>
            <person name="Cheng J."/>
            <person name="Xu D."/>
            <person name="Hellsten U."/>
            <person name="May G."/>
            <person name="Yu Y."/>
            <person name="Sakurai T."/>
            <person name="Umezawa T."/>
            <person name="Bhattacharyya M."/>
            <person name="Sandhu D."/>
            <person name="Valliyodan B."/>
            <person name="Lindquist E."/>
            <person name="Peto M."/>
            <person name="Grant D."/>
            <person name="Shu S."/>
            <person name="Goodstein D."/>
            <person name="Barry K."/>
            <person name="Futrell-Griggs M."/>
            <person name="Abernathy B."/>
            <person name="Du J."/>
            <person name="Tian Z."/>
            <person name="Zhu L."/>
            <person name="Gill N."/>
            <person name="Joshi T."/>
            <person name="Libault M."/>
            <person name="Sethuraman A."/>
            <person name="Zhang X."/>
            <person name="Shinozaki K."/>
            <person name="Nguyen H."/>
            <person name="Wing R."/>
            <person name="Cregan P."/>
            <person name="Specht J."/>
            <person name="Grimwood J."/>
            <person name="Rokhsar D."/>
            <person name="Stacey G."/>
            <person name="Shoemaker R."/>
            <person name="Jackson S."/>
        </authorList>
    </citation>
    <scope>NUCLEOTIDE SEQUENCE</scope>
    <source>
        <tissue evidence="2">Callus</tissue>
    </source>
</reference>
<sequence length="247" mass="28297">MSHLFHKSNDVAPIPSMLNQNFISENQIQIDKEENFEEQQEFSFPNFCAQGTFTFADDIFDNGKIRPKSTTFDQSLIFTIVQDNDTLHLQPPLKKLFVDKELNGFSSQSKGTSKGSCNETSQKMTMVEVLTLNNQCKKSKSTGFSNTWRLREDIKLRSISDGKDAFVLLNPSGSMPMKSNEAKEEIVVSKRKKGEKRKTTFSPHEKIYVMNKKRKETNKRKSFLPYRQNLIGVFANVNGFSRILSPF</sequence>
<proteinExistence type="predicted"/>
<evidence type="ECO:0000313" key="2">
    <source>
        <dbReference type="EMBL" id="KRH45664.1"/>
    </source>
</evidence>
<dbReference type="Gramene" id="KRH45664">
    <property type="protein sequence ID" value="KRH45664"/>
    <property type="gene ID" value="GLYMA_08G286400"/>
</dbReference>
<dbReference type="Pfam" id="PF07816">
    <property type="entry name" value="DUF1645"/>
    <property type="match status" value="1"/>
</dbReference>
<keyword evidence="4" id="KW-1185">Reference proteome</keyword>
<dbReference type="STRING" id="3847.K7L9I5"/>
<dbReference type="HOGENOM" id="CLU_059090_0_1_1"/>
<gene>
    <name evidence="3" type="primary">LOC102668895</name>
    <name evidence="2" type="ORF">GLYMA_08G286400</name>
</gene>
<dbReference type="PaxDb" id="3847-GLYMA08G39460.2"/>
<dbReference type="eggNOG" id="ENOG502RXGK">
    <property type="taxonomic scope" value="Eukaryota"/>
</dbReference>
<reference evidence="2 3" key="1">
    <citation type="journal article" date="2010" name="Nature">
        <title>Genome sequence of the palaeopolyploid soybean.</title>
        <authorList>
            <person name="Schmutz J."/>
            <person name="Cannon S.B."/>
            <person name="Schlueter J."/>
            <person name="Ma J."/>
            <person name="Mitros T."/>
            <person name="Nelson W."/>
            <person name="Hyten D.L."/>
            <person name="Song Q."/>
            <person name="Thelen J.J."/>
            <person name="Cheng J."/>
            <person name="Xu D."/>
            <person name="Hellsten U."/>
            <person name="May G.D."/>
            <person name="Yu Y."/>
            <person name="Sakurai T."/>
            <person name="Umezawa T."/>
            <person name="Bhattacharyya M.K."/>
            <person name="Sandhu D."/>
            <person name="Valliyodan B."/>
            <person name="Lindquist E."/>
            <person name="Peto M."/>
            <person name="Grant D."/>
            <person name="Shu S."/>
            <person name="Goodstein D."/>
            <person name="Barry K."/>
            <person name="Futrell-Griggs M."/>
            <person name="Abernathy B."/>
            <person name="Du J."/>
            <person name="Tian Z."/>
            <person name="Zhu L."/>
            <person name="Gill N."/>
            <person name="Joshi T."/>
            <person name="Libault M."/>
            <person name="Sethuraman A."/>
            <person name="Zhang X.-C."/>
            <person name="Shinozaki K."/>
            <person name="Nguyen H.T."/>
            <person name="Wing R.A."/>
            <person name="Cregan P."/>
            <person name="Specht J."/>
            <person name="Grimwood J."/>
            <person name="Rokhsar D."/>
            <person name="Stacey G."/>
            <person name="Shoemaker R.C."/>
            <person name="Jackson S.A."/>
        </authorList>
    </citation>
    <scope>NUCLEOTIDE SEQUENCE [LARGE SCALE GENOMIC DNA]</scope>
    <source>
        <strain evidence="3">cv. Williams 82</strain>
        <tissue evidence="2">Callus</tissue>
    </source>
</reference>
<dbReference type="PANTHER" id="PTHR33095:SF114">
    <property type="entry name" value="DUF1645 FAMILY PROTEIN"/>
    <property type="match status" value="1"/>
</dbReference>
<accession>K7L9I5</accession>
<feature type="region of interest" description="Disordered" evidence="1">
    <location>
        <begin position="178"/>
        <end position="200"/>
    </location>
</feature>
<protein>
    <submittedName>
        <fullName evidence="2 3">Uncharacterized protein</fullName>
    </submittedName>
</protein>
<dbReference type="OrthoDB" id="1426886at2759"/>
<evidence type="ECO:0000313" key="3">
    <source>
        <dbReference type="EnsemblPlants" id="KRH45664"/>
    </source>
</evidence>
<organism evidence="2">
    <name type="scientific">Glycine max</name>
    <name type="common">Soybean</name>
    <name type="synonym">Glycine hispida</name>
    <dbReference type="NCBI Taxonomy" id="3847"/>
    <lineage>
        <taxon>Eukaryota</taxon>
        <taxon>Viridiplantae</taxon>
        <taxon>Streptophyta</taxon>
        <taxon>Embryophyta</taxon>
        <taxon>Tracheophyta</taxon>
        <taxon>Spermatophyta</taxon>
        <taxon>Magnoliopsida</taxon>
        <taxon>eudicotyledons</taxon>
        <taxon>Gunneridae</taxon>
        <taxon>Pentapetalae</taxon>
        <taxon>rosids</taxon>
        <taxon>fabids</taxon>
        <taxon>Fabales</taxon>
        <taxon>Fabaceae</taxon>
        <taxon>Papilionoideae</taxon>
        <taxon>50 kb inversion clade</taxon>
        <taxon>NPAAA clade</taxon>
        <taxon>indigoferoid/millettioid clade</taxon>
        <taxon>Phaseoleae</taxon>
        <taxon>Glycine</taxon>
        <taxon>Glycine subgen. Soja</taxon>
    </lineage>
</organism>
<reference evidence="3" key="2">
    <citation type="submission" date="2018-02" db="UniProtKB">
        <authorList>
            <consortium name="EnsemblPlants"/>
        </authorList>
    </citation>
    <scope>IDENTIFICATION</scope>
    <source>
        <strain evidence="3">Williams 82</strain>
    </source>
</reference>
<dbReference type="OMA" id="FLPYRQN"/>
<name>K7L9I5_SOYBN</name>